<feature type="non-terminal residue" evidence="1">
    <location>
        <position position="1"/>
    </location>
</feature>
<dbReference type="EMBL" id="JXTB01000325">
    <property type="protein sequence ID" value="PON45721.1"/>
    <property type="molecule type" value="Genomic_DNA"/>
</dbReference>
<accession>A0A2P5BAB9</accession>
<gene>
    <name evidence="1" type="ORF">PanWU01x14_257130</name>
</gene>
<sequence>GADEATSGAAAMNCCVSPELRSFEDHATAQENHPSFLPLMSDQLVNISIQLILTSTFISDYPRLLTRL</sequence>
<organism evidence="1 2">
    <name type="scientific">Parasponia andersonii</name>
    <name type="common">Sponia andersonii</name>
    <dbReference type="NCBI Taxonomy" id="3476"/>
    <lineage>
        <taxon>Eukaryota</taxon>
        <taxon>Viridiplantae</taxon>
        <taxon>Streptophyta</taxon>
        <taxon>Embryophyta</taxon>
        <taxon>Tracheophyta</taxon>
        <taxon>Spermatophyta</taxon>
        <taxon>Magnoliopsida</taxon>
        <taxon>eudicotyledons</taxon>
        <taxon>Gunneridae</taxon>
        <taxon>Pentapetalae</taxon>
        <taxon>rosids</taxon>
        <taxon>fabids</taxon>
        <taxon>Rosales</taxon>
        <taxon>Cannabaceae</taxon>
        <taxon>Parasponia</taxon>
    </lineage>
</organism>
<protein>
    <submittedName>
        <fullName evidence="1">Uncharacterized protein</fullName>
    </submittedName>
</protein>
<evidence type="ECO:0000313" key="2">
    <source>
        <dbReference type="Proteomes" id="UP000237105"/>
    </source>
</evidence>
<dbReference type="Proteomes" id="UP000237105">
    <property type="component" value="Unassembled WGS sequence"/>
</dbReference>
<keyword evidence="2" id="KW-1185">Reference proteome</keyword>
<dbReference type="AlphaFoldDB" id="A0A2P5BAB9"/>
<evidence type="ECO:0000313" key="1">
    <source>
        <dbReference type="EMBL" id="PON45721.1"/>
    </source>
</evidence>
<name>A0A2P5BAB9_PARAD</name>
<comment type="caution">
    <text evidence="1">The sequence shown here is derived from an EMBL/GenBank/DDBJ whole genome shotgun (WGS) entry which is preliminary data.</text>
</comment>
<reference evidence="2" key="1">
    <citation type="submission" date="2016-06" db="EMBL/GenBank/DDBJ databases">
        <title>Parallel loss of symbiosis genes in relatives of nitrogen-fixing non-legume Parasponia.</title>
        <authorList>
            <person name="Van Velzen R."/>
            <person name="Holmer R."/>
            <person name="Bu F."/>
            <person name="Rutten L."/>
            <person name="Van Zeijl A."/>
            <person name="Liu W."/>
            <person name="Santuari L."/>
            <person name="Cao Q."/>
            <person name="Sharma T."/>
            <person name="Shen D."/>
            <person name="Roswanjaya Y."/>
            <person name="Wardhani T."/>
            <person name="Kalhor M.S."/>
            <person name="Jansen J."/>
            <person name="Van den Hoogen J."/>
            <person name="Gungor B."/>
            <person name="Hartog M."/>
            <person name="Hontelez J."/>
            <person name="Verver J."/>
            <person name="Yang W.-C."/>
            <person name="Schijlen E."/>
            <person name="Repin R."/>
            <person name="Schilthuizen M."/>
            <person name="Schranz E."/>
            <person name="Heidstra R."/>
            <person name="Miyata K."/>
            <person name="Fedorova E."/>
            <person name="Kohlen W."/>
            <person name="Bisseling T."/>
            <person name="Smit S."/>
            <person name="Geurts R."/>
        </authorList>
    </citation>
    <scope>NUCLEOTIDE SEQUENCE [LARGE SCALE GENOMIC DNA]</scope>
    <source>
        <strain evidence="2">cv. WU1-14</strain>
    </source>
</reference>
<proteinExistence type="predicted"/>